<dbReference type="OrthoDB" id="98676at2"/>
<dbReference type="EMBL" id="CP000473">
    <property type="protein sequence ID" value="ABJ84610.1"/>
    <property type="molecule type" value="Genomic_DNA"/>
</dbReference>
<dbReference type="STRING" id="234267.Acid_3638"/>
<reference evidence="7" key="1">
    <citation type="submission" date="2006-10" db="EMBL/GenBank/DDBJ databases">
        <title>Complete sequence of Solibacter usitatus Ellin6076.</title>
        <authorList>
            <consortium name="US DOE Joint Genome Institute"/>
            <person name="Copeland A."/>
            <person name="Lucas S."/>
            <person name="Lapidus A."/>
            <person name="Barry K."/>
            <person name="Detter J.C."/>
            <person name="Glavina del Rio T."/>
            <person name="Hammon N."/>
            <person name="Israni S."/>
            <person name="Dalin E."/>
            <person name="Tice H."/>
            <person name="Pitluck S."/>
            <person name="Thompson L.S."/>
            <person name="Brettin T."/>
            <person name="Bruce D."/>
            <person name="Han C."/>
            <person name="Tapia R."/>
            <person name="Gilna P."/>
            <person name="Schmutz J."/>
            <person name="Larimer F."/>
            <person name="Land M."/>
            <person name="Hauser L."/>
            <person name="Kyrpides N."/>
            <person name="Mikhailova N."/>
            <person name="Janssen P.H."/>
            <person name="Kuske C.R."/>
            <person name="Richardson P."/>
        </authorList>
    </citation>
    <scope>NUCLEOTIDE SEQUENCE</scope>
    <source>
        <strain evidence="7">Ellin6076</strain>
    </source>
</reference>
<gene>
    <name evidence="7" type="ordered locus">Acid_3638</name>
</gene>
<feature type="region of interest" description="Disordered" evidence="4">
    <location>
        <begin position="888"/>
        <end position="928"/>
    </location>
</feature>
<feature type="domain" description="TonB-dependent transporter Oar-like beta-barrel" evidence="6">
    <location>
        <begin position="558"/>
        <end position="871"/>
    </location>
</feature>
<evidence type="ECO:0000259" key="6">
    <source>
        <dbReference type="Pfam" id="PF25183"/>
    </source>
</evidence>
<feature type="signal peptide" evidence="5">
    <location>
        <begin position="1"/>
        <end position="23"/>
    </location>
</feature>
<evidence type="ECO:0000256" key="2">
    <source>
        <dbReference type="ARBA" id="ARBA00023136"/>
    </source>
</evidence>
<dbReference type="HOGENOM" id="CLU_006298_0_0_0"/>
<feature type="domain" description="TonB-dependent transporter Oar-like beta-barrel" evidence="6">
    <location>
        <begin position="303"/>
        <end position="554"/>
    </location>
</feature>
<dbReference type="Gene3D" id="2.40.170.20">
    <property type="entry name" value="TonB-dependent receptor, beta-barrel domain"/>
    <property type="match status" value="1"/>
</dbReference>
<keyword evidence="3" id="KW-0998">Cell outer membrane</keyword>
<protein>
    <submittedName>
        <fullName evidence="7">Cna B domain protein</fullName>
    </submittedName>
</protein>
<dbReference type="SUPFAM" id="SSF56935">
    <property type="entry name" value="Porins"/>
    <property type="match status" value="1"/>
</dbReference>
<proteinExistence type="predicted"/>
<keyword evidence="2" id="KW-0472">Membrane</keyword>
<evidence type="ECO:0000256" key="5">
    <source>
        <dbReference type="SAM" id="SignalP"/>
    </source>
</evidence>
<feature type="compositionally biased region" description="Pro residues" evidence="4">
    <location>
        <begin position="904"/>
        <end position="919"/>
    </location>
</feature>
<evidence type="ECO:0000313" key="7">
    <source>
        <dbReference type="EMBL" id="ABJ84610.1"/>
    </source>
</evidence>
<dbReference type="SUPFAM" id="SSF49464">
    <property type="entry name" value="Carboxypeptidase regulatory domain-like"/>
    <property type="match status" value="1"/>
</dbReference>
<evidence type="ECO:0000256" key="3">
    <source>
        <dbReference type="ARBA" id="ARBA00023237"/>
    </source>
</evidence>
<dbReference type="eggNOG" id="COG4771">
    <property type="taxonomic scope" value="Bacteria"/>
</dbReference>
<dbReference type="Pfam" id="PF13620">
    <property type="entry name" value="CarboxypepD_reg"/>
    <property type="match status" value="1"/>
</dbReference>
<dbReference type="InterPro" id="IPR057601">
    <property type="entry name" value="Oar-like_b-barrel"/>
</dbReference>
<evidence type="ECO:0000256" key="1">
    <source>
        <dbReference type="ARBA" id="ARBA00004442"/>
    </source>
</evidence>
<dbReference type="GO" id="GO:0009279">
    <property type="term" value="C:cell outer membrane"/>
    <property type="evidence" value="ECO:0007669"/>
    <property type="project" value="UniProtKB-SubCell"/>
</dbReference>
<dbReference type="KEGG" id="sus:Acid_3638"/>
<keyword evidence="5" id="KW-0732">Signal</keyword>
<dbReference type="InterPro" id="IPR008969">
    <property type="entry name" value="CarboxyPept-like_regulatory"/>
</dbReference>
<evidence type="ECO:0000256" key="4">
    <source>
        <dbReference type="SAM" id="MobiDB-lite"/>
    </source>
</evidence>
<accession>Q020N4</accession>
<dbReference type="Gene3D" id="2.60.40.1120">
    <property type="entry name" value="Carboxypeptidase-like, regulatory domain"/>
    <property type="match status" value="1"/>
</dbReference>
<feature type="compositionally biased region" description="Gly residues" evidence="4">
    <location>
        <begin position="888"/>
        <end position="903"/>
    </location>
</feature>
<feature type="domain" description="TonB-dependent transporter Oar-like beta-barrel" evidence="6">
    <location>
        <begin position="213"/>
        <end position="278"/>
    </location>
</feature>
<dbReference type="InParanoid" id="Q020N4"/>
<name>Q020N4_SOLUE</name>
<dbReference type="InterPro" id="IPR036942">
    <property type="entry name" value="Beta-barrel_TonB_sf"/>
</dbReference>
<comment type="subcellular location">
    <subcellularLocation>
        <location evidence="1">Cell outer membrane</location>
    </subcellularLocation>
</comment>
<dbReference type="AlphaFoldDB" id="Q020N4"/>
<feature type="chain" id="PRO_5004163711" evidence="5">
    <location>
        <begin position="24"/>
        <end position="996"/>
    </location>
</feature>
<sequence precursor="true">MKTIYSLCALLLCLCLLGSAGLAQSPSGPALRGTITDPSGALVPGAVVQLRGPGGEQRQTTGVDGLYNFTNLKAGKYTVRVIAAGFTVSSKQNFEITGPMVLDAQLVIQSDTQVLNVDDEANKVSADPTANGSALVLGEKELTTLSDDPDELQQQLQAMAGPGAGPNGGQIYIDGFTGGNLPNKSSIREVRINSNPFSPEYERPGFGRIEVFTRPGTDLIHGNLFGQYNKEFLNSRNPLLTSSQRPPYKQNMFGVNLTGPIKKQKASFGLDVMRRSTQDNAFILATTLDSNFQPQSVNQSILTPQSTLGVSPRLDYAINPSNTLVARFQYNRMSFDNQGIGSFNLSSKAYDQRNTEKTLQLTETAVVSPRFINESRFQYMHSDSLSIGNNTVPAITVAGAFSGGGAQVGNSGTGQNNLEFSNTSTWTRKTHTIKWGGRIRQTYLDSTSVNNFGGSYTFLAGSGPALDVNNNPLSGDPVQLSALEVYRRTLIFQNAGMTDAQIRLLGGGASQFSLSAGAPTTSVSQIDAGLFLNDDWRARPNLTFSYGLRYETQNNIGDHKDFSPRIGFAWGLDAKGTQAAKTVLRGGFGIFFDRVSDNVTLNALRFDGVTQQSYFLINPNFYPLIPSLSVLAASKQPQNLQYKDGALQAPRNYQASIGVDRQINKYVRLSTVYLNSRGVHLSRSRDINAPINGLYPYGDSQLRYLTETTGFSRTNQLQISPSVNYKKLFLFGFYSLSYGKTDAEGQAADPYNLRAEWGPSSFADVRHRMVIGTSIPLPFKVSMSPFITASSGAPYNITTGRDTNGDSITTERPSLVTLGSAQCVGRDFYYSSQFGCFNLAPAAGTAISRNYARGPGAFNMSVRLNRSWTIGGKGEASSGMGGMMMGGPGGGGPGGGGMRGPGGGGPPPGGGMMTAPPPGMMGAAGATQTPSRRYTITLGVNASNILNHVNFAAPSGDLGSPFFGQYRSLAGGFVTMGPGGSSTYNRKIDVQLRLGF</sequence>
<organism evidence="7">
    <name type="scientific">Solibacter usitatus (strain Ellin6076)</name>
    <dbReference type="NCBI Taxonomy" id="234267"/>
    <lineage>
        <taxon>Bacteria</taxon>
        <taxon>Pseudomonadati</taxon>
        <taxon>Acidobacteriota</taxon>
        <taxon>Terriglobia</taxon>
        <taxon>Bryobacterales</taxon>
        <taxon>Solibacteraceae</taxon>
        <taxon>Candidatus Solibacter</taxon>
    </lineage>
</organism>
<dbReference type="Pfam" id="PF25183">
    <property type="entry name" value="OMP_b-brl_4"/>
    <property type="match status" value="3"/>
</dbReference>